<evidence type="ECO:0000256" key="1">
    <source>
        <dbReference type="ARBA" id="ARBA00022723"/>
    </source>
</evidence>
<feature type="domain" description="Blue (type 1) copper" evidence="3">
    <location>
        <begin position="16"/>
        <end position="101"/>
    </location>
</feature>
<dbReference type="CDD" id="cd00920">
    <property type="entry name" value="Cupredoxin"/>
    <property type="match status" value="1"/>
</dbReference>
<dbReference type="PANTHER" id="PTHR38439:SF3">
    <property type="entry name" value="COPPER-RESISTANT CUPROPROTEIN COPI"/>
    <property type="match status" value="1"/>
</dbReference>
<comment type="caution">
    <text evidence="4">The sequence shown here is derived from an EMBL/GenBank/DDBJ whole genome shotgun (WGS) entry which is preliminary data.</text>
</comment>
<keyword evidence="5" id="KW-1185">Reference proteome</keyword>
<dbReference type="InterPro" id="IPR033138">
    <property type="entry name" value="Cu_oxidase_CS"/>
</dbReference>
<evidence type="ECO:0000313" key="5">
    <source>
        <dbReference type="Proteomes" id="UP000011603"/>
    </source>
</evidence>
<dbReference type="EMBL" id="AOLO01000015">
    <property type="protein sequence ID" value="ELZ97137.1"/>
    <property type="molecule type" value="Genomic_DNA"/>
</dbReference>
<keyword evidence="1" id="KW-0479">Metal-binding</keyword>
<dbReference type="GO" id="GO:0005507">
    <property type="term" value="F:copper ion binding"/>
    <property type="evidence" value="ECO:0007669"/>
    <property type="project" value="InterPro"/>
</dbReference>
<dbReference type="PATRIC" id="fig|523841.21.peg.3513"/>
<protein>
    <submittedName>
        <fullName evidence="4">Copper binding protein, plastocyanin/azurin family</fullName>
    </submittedName>
</protein>
<dbReference type="InterPro" id="IPR008972">
    <property type="entry name" value="Cupredoxin"/>
</dbReference>
<dbReference type="SUPFAM" id="SSF49503">
    <property type="entry name" value="Cupredoxins"/>
    <property type="match status" value="1"/>
</dbReference>
<dbReference type="Pfam" id="PF00127">
    <property type="entry name" value="Copper-bind"/>
    <property type="match status" value="1"/>
</dbReference>
<evidence type="ECO:0000313" key="4">
    <source>
        <dbReference type="EMBL" id="ELZ97137.1"/>
    </source>
</evidence>
<dbReference type="PANTHER" id="PTHR38439">
    <property type="entry name" value="AURACYANIN-B"/>
    <property type="match status" value="1"/>
</dbReference>
<dbReference type="GO" id="GO:0009055">
    <property type="term" value="F:electron transfer activity"/>
    <property type="evidence" value="ECO:0007669"/>
    <property type="project" value="InterPro"/>
</dbReference>
<name>M0IM75_HALMT</name>
<organism evidence="4 5">
    <name type="scientific">Haloferax mediterranei (strain ATCC 33500 / DSM 1411 / JCM 8866 / NBRC 14739 / NCIMB 2177 / R-4)</name>
    <name type="common">Halobacterium mediterranei</name>
    <dbReference type="NCBI Taxonomy" id="523841"/>
    <lineage>
        <taxon>Archaea</taxon>
        <taxon>Methanobacteriati</taxon>
        <taxon>Methanobacteriota</taxon>
        <taxon>Stenosarchaea group</taxon>
        <taxon>Halobacteria</taxon>
        <taxon>Halobacteriales</taxon>
        <taxon>Haloferacaceae</taxon>
        <taxon>Haloferax</taxon>
    </lineage>
</organism>
<dbReference type="InterPro" id="IPR000923">
    <property type="entry name" value="BlueCu_1"/>
</dbReference>
<evidence type="ECO:0000256" key="2">
    <source>
        <dbReference type="ARBA" id="ARBA00023008"/>
    </source>
</evidence>
<dbReference type="PROSITE" id="PS00079">
    <property type="entry name" value="MULTICOPPER_OXIDASE1"/>
    <property type="match status" value="1"/>
</dbReference>
<dbReference type="InterPro" id="IPR050845">
    <property type="entry name" value="Cu-binding_ET"/>
</dbReference>
<proteinExistence type="predicted"/>
<reference evidence="4 5" key="1">
    <citation type="journal article" date="2014" name="PLoS Genet.">
        <title>Phylogenetically driven sequencing of extremely halophilic archaea reveals strategies for static and dynamic osmo-response.</title>
        <authorList>
            <person name="Becker E.A."/>
            <person name="Seitzer P.M."/>
            <person name="Tritt A."/>
            <person name="Larsen D."/>
            <person name="Krusor M."/>
            <person name="Yao A.I."/>
            <person name="Wu D."/>
            <person name="Madern D."/>
            <person name="Eisen J.A."/>
            <person name="Darling A.E."/>
            <person name="Facciotti M.T."/>
        </authorList>
    </citation>
    <scope>NUCLEOTIDE SEQUENCE [LARGE SCALE GENOMIC DNA]</scope>
    <source>
        <strain evidence="5">ATCC 33500 / DSM 1411 / JCM 8866 / NBRC 14739 / NCIMB 2177 / R-4</strain>
    </source>
</reference>
<keyword evidence="2" id="KW-0186">Copper</keyword>
<gene>
    <name evidence="4" type="ORF">C439_17483</name>
</gene>
<dbReference type="Proteomes" id="UP000011603">
    <property type="component" value="Unassembled WGS sequence"/>
</dbReference>
<evidence type="ECO:0000259" key="3">
    <source>
        <dbReference type="Pfam" id="PF00127"/>
    </source>
</evidence>
<sequence length="103" mass="11344">MKGSEWVLEPDAFQGKVDQELTIHFENVGEVAHNLSVGEFPADERPVAEQDEAGTFIVKTDTIQPDETTSVVFTPESTGTFPYWCDVPGHREAGMVGEMTVTE</sequence>
<dbReference type="Gene3D" id="2.60.40.420">
    <property type="entry name" value="Cupredoxins - blue copper proteins"/>
    <property type="match status" value="1"/>
</dbReference>
<dbReference type="AlphaFoldDB" id="M0IM75"/>
<accession>M0IM75</accession>